<evidence type="ECO:0000256" key="1">
    <source>
        <dbReference type="SAM" id="MobiDB-lite"/>
    </source>
</evidence>
<protein>
    <submittedName>
        <fullName evidence="2">Uncharacterized protein</fullName>
    </submittedName>
</protein>
<reference evidence="2 3" key="1">
    <citation type="submission" date="2017-08" db="EMBL/GenBank/DDBJ databases">
        <title>Acidophilic green algal genome provides insights into adaptation to an acidic environment.</title>
        <authorList>
            <person name="Hirooka S."/>
            <person name="Hirose Y."/>
            <person name="Kanesaki Y."/>
            <person name="Higuchi S."/>
            <person name="Fujiwara T."/>
            <person name="Onuma R."/>
            <person name="Era A."/>
            <person name="Ohbayashi R."/>
            <person name="Uzuka A."/>
            <person name="Nozaki H."/>
            <person name="Yoshikawa H."/>
            <person name="Miyagishima S.Y."/>
        </authorList>
    </citation>
    <scope>NUCLEOTIDE SEQUENCE [LARGE SCALE GENOMIC DNA]</scope>
    <source>
        <strain evidence="2 3">NIES-2499</strain>
    </source>
</reference>
<dbReference type="OrthoDB" id="542278at2759"/>
<evidence type="ECO:0000313" key="2">
    <source>
        <dbReference type="EMBL" id="GAX86500.1"/>
    </source>
</evidence>
<dbReference type="EMBL" id="BEGY01000335">
    <property type="protein sequence ID" value="GAX86500.1"/>
    <property type="molecule type" value="Genomic_DNA"/>
</dbReference>
<name>A0A250XUJ6_9CHLO</name>
<dbReference type="AlphaFoldDB" id="A0A250XUJ6"/>
<dbReference type="Proteomes" id="UP000232323">
    <property type="component" value="Unassembled WGS sequence"/>
</dbReference>
<accession>A0A250XUJ6</accession>
<feature type="non-terminal residue" evidence="2">
    <location>
        <position position="1"/>
    </location>
</feature>
<evidence type="ECO:0000313" key="3">
    <source>
        <dbReference type="Proteomes" id="UP000232323"/>
    </source>
</evidence>
<proteinExistence type="predicted"/>
<gene>
    <name evidence="2" type="ORF">CEUSTIGMA_g13908.t1</name>
</gene>
<comment type="caution">
    <text evidence="2">The sequence shown here is derived from an EMBL/GenBank/DDBJ whole genome shotgun (WGS) entry which is preliminary data.</text>
</comment>
<feature type="region of interest" description="Disordered" evidence="1">
    <location>
        <begin position="343"/>
        <end position="379"/>
    </location>
</feature>
<sequence length="413" mass="45268">GEIYKQESQEAAQLLKEAVAMRKSFLERSNTMVATPAGSPLRGFSTNSVAVSPSQSLDRSFSSMRMGTVPEGPSMLSGLGKHVGTGAASSTIMSSKRNTLSLYPSTNLSTQPAERLLISQEIDSSIPLNRYQDLLKQIDSKTAAYKAQAKHMRADPNLVNSRLKELLRSYHSSAEDHIHAAHERQQALVTSEAVVMQLDALVPLAQLPEGTQPSDFPRPARGSERRARADQAHALMLAEVRAGTRWWNHLRSLNQEAVQLSMLEENDDRWQAMDQQWRRQWRAIEAEEAAMIDIVPNLKKRQGPPLPLSDIAITDAEDKLRRQHQREEDQEAAMRAAMLAAPPYKTSAPASSLQRAGHGHDAAAVHAGGTEDGEPELPLPPALRPGSMPIIIPSAMQSSGATDFSQRQYGRGG</sequence>
<organism evidence="2 3">
    <name type="scientific">Chlamydomonas eustigma</name>
    <dbReference type="NCBI Taxonomy" id="1157962"/>
    <lineage>
        <taxon>Eukaryota</taxon>
        <taxon>Viridiplantae</taxon>
        <taxon>Chlorophyta</taxon>
        <taxon>core chlorophytes</taxon>
        <taxon>Chlorophyceae</taxon>
        <taxon>CS clade</taxon>
        <taxon>Chlamydomonadales</taxon>
        <taxon>Chlamydomonadaceae</taxon>
        <taxon>Chlamydomonas</taxon>
    </lineage>
</organism>
<keyword evidence="3" id="KW-1185">Reference proteome</keyword>